<name>A0A9W9A1H2_9AGAR</name>
<dbReference type="EMBL" id="JANVFS010000027">
    <property type="protein sequence ID" value="KAJ4472428.1"/>
    <property type="molecule type" value="Genomic_DNA"/>
</dbReference>
<evidence type="ECO:0000259" key="1">
    <source>
        <dbReference type="Pfam" id="PF03178"/>
    </source>
</evidence>
<comment type="caution">
    <text evidence="2">The sequence shown here is derived from an EMBL/GenBank/DDBJ whole genome shotgun (WGS) entry which is preliminary data.</text>
</comment>
<dbReference type="InterPro" id="IPR015943">
    <property type="entry name" value="WD40/YVTN_repeat-like_dom_sf"/>
</dbReference>
<evidence type="ECO:0000313" key="3">
    <source>
        <dbReference type="Proteomes" id="UP001150238"/>
    </source>
</evidence>
<dbReference type="AlphaFoldDB" id="A0A9W9A1H2"/>
<proteinExistence type="predicted"/>
<reference evidence="2" key="2">
    <citation type="journal article" date="2023" name="Proc. Natl. Acad. Sci. U.S.A.">
        <title>A global phylogenomic analysis of the shiitake genus Lentinula.</title>
        <authorList>
            <person name="Sierra-Patev S."/>
            <person name="Min B."/>
            <person name="Naranjo-Ortiz M."/>
            <person name="Looney B."/>
            <person name="Konkel Z."/>
            <person name="Slot J.C."/>
            <person name="Sakamoto Y."/>
            <person name="Steenwyk J.L."/>
            <person name="Rokas A."/>
            <person name="Carro J."/>
            <person name="Camarero S."/>
            <person name="Ferreira P."/>
            <person name="Molpeceres G."/>
            <person name="Ruiz-Duenas F.J."/>
            <person name="Serrano A."/>
            <person name="Henrissat B."/>
            <person name="Drula E."/>
            <person name="Hughes K.W."/>
            <person name="Mata J.L."/>
            <person name="Ishikawa N.K."/>
            <person name="Vargas-Isla R."/>
            <person name="Ushijima S."/>
            <person name="Smith C.A."/>
            <person name="Donoghue J."/>
            <person name="Ahrendt S."/>
            <person name="Andreopoulos W."/>
            <person name="He G."/>
            <person name="LaButti K."/>
            <person name="Lipzen A."/>
            <person name="Ng V."/>
            <person name="Riley R."/>
            <person name="Sandor L."/>
            <person name="Barry K."/>
            <person name="Martinez A.T."/>
            <person name="Xiao Y."/>
            <person name="Gibbons J.G."/>
            <person name="Terashima K."/>
            <person name="Grigoriev I.V."/>
            <person name="Hibbett D."/>
        </authorList>
    </citation>
    <scope>NUCLEOTIDE SEQUENCE</scope>
    <source>
        <strain evidence="2">Sp2 HRB7682 ss15</strain>
    </source>
</reference>
<dbReference type="Proteomes" id="UP001150238">
    <property type="component" value="Unassembled WGS sequence"/>
</dbReference>
<organism evidence="2 3">
    <name type="scientific">Lentinula lateritia</name>
    <dbReference type="NCBI Taxonomy" id="40482"/>
    <lineage>
        <taxon>Eukaryota</taxon>
        <taxon>Fungi</taxon>
        <taxon>Dikarya</taxon>
        <taxon>Basidiomycota</taxon>
        <taxon>Agaricomycotina</taxon>
        <taxon>Agaricomycetes</taxon>
        <taxon>Agaricomycetidae</taxon>
        <taxon>Agaricales</taxon>
        <taxon>Marasmiineae</taxon>
        <taxon>Omphalotaceae</taxon>
        <taxon>Lentinula</taxon>
    </lineage>
</organism>
<dbReference type="GO" id="GO:0005634">
    <property type="term" value="C:nucleus"/>
    <property type="evidence" value="ECO:0007669"/>
    <property type="project" value="InterPro"/>
</dbReference>
<dbReference type="PANTHER" id="PTHR10644">
    <property type="entry name" value="DNA REPAIR/RNA PROCESSING CPSF FAMILY"/>
    <property type="match status" value="1"/>
</dbReference>
<dbReference type="Gene3D" id="2.130.10.10">
    <property type="entry name" value="YVTN repeat-like/Quinoprotein amine dehydrogenase"/>
    <property type="match status" value="1"/>
</dbReference>
<reference evidence="2" key="1">
    <citation type="submission" date="2022-08" db="EMBL/GenBank/DDBJ databases">
        <authorList>
            <consortium name="DOE Joint Genome Institute"/>
            <person name="Min B."/>
            <person name="Riley R."/>
            <person name="Sierra-Patev S."/>
            <person name="Naranjo-Ortiz M."/>
            <person name="Looney B."/>
            <person name="Konkel Z."/>
            <person name="Slot J.C."/>
            <person name="Sakamoto Y."/>
            <person name="Steenwyk J.L."/>
            <person name="Rokas A."/>
            <person name="Carro J."/>
            <person name="Camarero S."/>
            <person name="Ferreira P."/>
            <person name="Molpeceres G."/>
            <person name="Ruiz-Duenas F.J."/>
            <person name="Serrano A."/>
            <person name="Henrissat B."/>
            <person name="Drula E."/>
            <person name="Hughes K.W."/>
            <person name="Mata J.L."/>
            <person name="Ishikawa N.K."/>
            <person name="Vargas-Isla R."/>
            <person name="Ushijima S."/>
            <person name="Smith C.A."/>
            <person name="Ahrendt S."/>
            <person name="Andreopoulos W."/>
            <person name="He G."/>
            <person name="Labutti K."/>
            <person name="Lipzen A."/>
            <person name="Ng V."/>
            <person name="Sandor L."/>
            <person name="Barry K."/>
            <person name="Martinez A.T."/>
            <person name="Xiao Y."/>
            <person name="Gibbons J.G."/>
            <person name="Terashima K."/>
            <person name="Hibbett D.S."/>
            <person name="Grigoriev I.V."/>
        </authorList>
    </citation>
    <scope>NUCLEOTIDE SEQUENCE</scope>
    <source>
        <strain evidence="2">Sp2 HRB7682 ss15</strain>
    </source>
</reference>
<sequence length="660" mass="73938">MTSPKVKFVMPQDIVSTLDDANNNAHHLTNIMKSTFASLYKKYGTTKERQALNEEHKDISCNNCQARGKTHVPIITRSRLMASMRINAAQYDQLLHWYEHKQVPNSRRPKITTSHHEILQSSTSHHNTSTFDDKNCTRNTAFDTTCITTNINQHSHPKETTGEQILPTSQNGPATDISTAAIHLSVSIDDLEVPTTTTTLSSISELDEIRPVPETDSQNLGCKEPNAVRPSLATTTDTDISHNNNSFYDHPAEDFWTKSIMRPPNLSISQKATRAFTTNHNQGNDLTSPYLQLLFIRQYKLKIQKIQFMDTAETVAYVPPVSNEAAFSLAVVPFLVRGCELQLIVMTAANTTMSPRPFSSDFLQTYDFTNEGRSLRLLQKTETDDVPLTLSAFQIHDIGKKNLLRKVENKGNIEDYAMEGTLIKHCSDICSAHLTLNTQGLTIILREMQHSVCFVAYKTPENHLLLFGDDSQSKWVSALMMVNYSAVAIGVRFGNIILNRLITKESDQVDEDPTGADCHIGDLVTSIHKVEMVAGGHEILLYTGVHGTVGILVPFVSKEDVDFVSTLERHLLTEQRLFGWQKSVSWRGYYTPVKADDLCETFARLPRSKQNAITSELNRTVGEVFKKLDRLSVTTSEFPHDTEEDIGMFYVVLGSARVAG</sequence>
<dbReference type="InterPro" id="IPR050358">
    <property type="entry name" value="RSE1/DDB1/CFT1"/>
</dbReference>
<accession>A0A9W9A1H2</accession>
<protein>
    <submittedName>
        <fullName evidence="2">CPSF A subunit region-domain-containing protein</fullName>
    </submittedName>
</protein>
<dbReference type="Pfam" id="PF03178">
    <property type="entry name" value="CPSF_A"/>
    <property type="match status" value="1"/>
</dbReference>
<gene>
    <name evidence="2" type="ORF">C8J55DRAFT_491111</name>
</gene>
<dbReference type="InterPro" id="IPR004871">
    <property type="entry name" value="RSE1/DDB1/CPSF1_C"/>
</dbReference>
<evidence type="ECO:0000313" key="2">
    <source>
        <dbReference type="EMBL" id="KAJ4472428.1"/>
    </source>
</evidence>
<dbReference type="GO" id="GO:0003676">
    <property type="term" value="F:nucleic acid binding"/>
    <property type="evidence" value="ECO:0007669"/>
    <property type="project" value="InterPro"/>
</dbReference>
<feature type="domain" description="RSE1/DDB1/CPSF1 C-terminal" evidence="1">
    <location>
        <begin position="307"/>
        <end position="594"/>
    </location>
</feature>